<name>A0A6N2TDG0_9FIRM</name>
<dbReference type="InterPro" id="IPR022742">
    <property type="entry name" value="Hydrolase_4"/>
</dbReference>
<reference evidence="2" key="1">
    <citation type="submission" date="2019-11" db="EMBL/GenBank/DDBJ databases">
        <authorList>
            <person name="Feng L."/>
        </authorList>
    </citation>
    <scope>NUCLEOTIDE SEQUENCE</scope>
    <source>
        <strain evidence="2">AundefinedLFYP135</strain>
    </source>
</reference>
<dbReference type="Gene3D" id="3.40.50.1820">
    <property type="entry name" value="alpha/beta hydrolase"/>
    <property type="match status" value="1"/>
</dbReference>
<dbReference type="Pfam" id="PF12146">
    <property type="entry name" value="Hydrolase_4"/>
    <property type="match status" value="1"/>
</dbReference>
<keyword evidence="2" id="KW-0378">Hydrolase</keyword>
<dbReference type="EMBL" id="CACRSL010000003">
    <property type="protein sequence ID" value="VYT03864.1"/>
    <property type="molecule type" value="Genomic_DNA"/>
</dbReference>
<gene>
    <name evidence="2" type="ORF">AULFYP135_01392</name>
</gene>
<feature type="domain" description="Serine aminopeptidase S33" evidence="1">
    <location>
        <begin position="31"/>
        <end position="293"/>
    </location>
</feature>
<dbReference type="GO" id="GO:0016787">
    <property type="term" value="F:hydrolase activity"/>
    <property type="evidence" value="ECO:0007669"/>
    <property type="project" value="UniProtKB-KW"/>
</dbReference>
<organism evidence="2">
    <name type="scientific">uncultured Anaerotruncus sp</name>
    <dbReference type="NCBI Taxonomy" id="905011"/>
    <lineage>
        <taxon>Bacteria</taxon>
        <taxon>Bacillati</taxon>
        <taxon>Bacillota</taxon>
        <taxon>Clostridia</taxon>
        <taxon>Eubacteriales</taxon>
        <taxon>Oscillospiraceae</taxon>
        <taxon>Anaerotruncus</taxon>
        <taxon>environmental samples</taxon>
    </lineage>
</organism>
<dbReference type="PANTHER" id="PTHR11614">
    <property type="entry name" value="PHOSPHOLIPASE-RELATED"/>
    <property type="match status" value="1"/>
</dbReference>
<dbReference type="InterPro" id="IPR029058">
    <property type="entry name" value="AB_hydrolase_fold"/>
</dbReference>
<evidence type="ECO:0000259" key="1">
    <source>
        <dbReference type="Pfam" id="PF12146"/>
    </source>
</evidence>
<dbReference type="AlphaFoldDB" id="A0A6N2TDG0"/>
<sequence>MQIRVDEISFASSNGRSLVKGWVYAPMEGDCKGIVQISHGMCEYIGRYDPFLRFLAQHGYVACGNDHIGHGHSSPDEDHLGYMGGMEGDRWIVEDLHRFNRIVRKIHPGLPCVMLGHSMGSFAARVYAAQYGHTLAGLILSGTGGKNPAAPLGEKLARALSRRAGERERTPVLTRLIFQDYNRAFEPRRTDSDWLTRDNDLVDRYIDDPFCTFTFTNSAYAALLRLHHQANSRKTFQRTPKELPVYLFSGDKDPVGGNGEGVAQVFRRYNEAGLWDVELKLYPDGRHEMLNELNRQEVYKDVLGWLDFHLAE</sequence>
<dbReference type="SUPFAM" id="SSF53474">
    <property type="entry name" value="alpha/beta-Hydrolases"/>
    <property type="match status" value="1"/>
</dbReference>
<dbReference type="InterPro" id="IPR051044">
    <property type="entry name" value="MAG_DAG_Lipase"/>
</dbReference>
<accession>A0A6N2TDG0</accession>
<evidence type="ECO:0000313" key="2">
    <source>
        <dbReference type="EMBL" id="VYT03864.1"/>
    </source>
</evidence>
<proteinExistence type="predicted"/>
<protein>
    <submittedName>
        <fullName evidence="2">Alpha/beta hydrolase family protein</fullName>
    </submittedName>
</protein>